<evidence type="ECO:0000313" key="2">
    <source>
        <dbReference type="Proteomes" id="UP000070058"/>
    </source>
</evidence>
<proteinExistence type="predicted"/>
<dbReference type="EMBL" id="LSZQ01000028">
    <property type="protein sequence ID" value="KXU36831.1"/>
    <property type="molecule type" value="Genomic_DNA"/>
</dbReference>
<accession>A0A139SQV3</accession>
<dbReference type="AlphaFoldDB" id="A0A139SQV3"/>
<dbReference type="Proteomes" id="UP000070058">
    <property type="component" value="Unassembled WGS sequence"/>
</dbReference>
<gene>
    <name evidence="1" type="ORF">AXK11_03285</name>
</gene>
<reference evidence="2" key="1">
    <citation type="submission" date="2016-02" db="EMBL/GenBank/DDBJ databases">
        <authorList>
            <person name="Sanders J.G."/>
            <person name="Lin J.Y."/>
            <person name="Wertz J.T."/>
            <person name="Russell J.A."/>
            <person name="Moreau C.S."/>
            <person name="Powell S."/>
        </authorList>
    </citation>
    <scope>NUCLEOTIDE SEQUENCE [LARGE SCALE GENOMIC DNA]</scope>
    <source>
        <strain evidence="2">CAG34</strain>
    </source>
</reference>
<evidence type="ECO:0000313" key="1">
    <source>
        <dbReference type="EMBL" id="KXU36831.1"/>
    </source>
</evidence>
<keyword evidence="2" id="KW-1185">Reference proteome</keyword>
<sequence length="59" mass="6523">MAREKSIPTAVEQTLKTRWVEKRVAELVAQGLSAQAAEQQAGAEFRAKYSFTKEAKAGR</sequence>
<comment type="caution">
    <text evidence="1">The sequence shown here is derived from an EMBL/GenBank/DDBJ whole genome shotgun (WGS) entry which is preliminary data.</text>
</comment>
<dbReference type="RefSeq" id="WP_068629209.1">
    <property type="nucleotide sequence ID" value="NZ_LSZQ01000028.1"/>
</dbReference>
<name>A0A139SQV3_9BACT</name>
<organism evidence="1 2">
    <name type="scientific">Cephaloticoccus primus</name>
    <dbReference type="NCBI Taxonomy" id="1548207"/>
    <lineage>
        <taxon>Bacteria</taxon>
        <taxon>Pseudomonadati</taxon>
        <taxon>Verrucomicrobiota</taxon>
        <taxon>Opitutia</taxon>
        <taxon>Opitutales</taxon>
        <taxon>Opitutaceae</taxon>
        <taxon>Cephaloticoccus</taxon>
    </lineage>
</organism>
<protein>
    <submittedName>
        <fullName evidence="1">Uncharacterized protein</fullName>
    </submittedName>
</protein>